<accession>Q8NNW7</accession>
<dbReference type="KEGG" id="cgl:Cgl2063"/>
<dbReference type="AlphaFoldDB" id="Q8NNW7"/>
<dbReference type="BioCyc" id="CORYNE:G18NG-11655-MONOMER"/>
<evidence type="ECO:0000313" key="1">
    <source>
        <dbReference type="EMBL" id="BAB99456.1"/>
    </source>
</evidence>
<sequence length="53" mass="5792">MSEVLARLSGFLFDKPDTRDKNSGISDSLACLSGLIGYWQAETKPQCPPNADF</sequence>
<dbReference type="Proteomes" id="UP000000582">
    <property type="component" value="Chromosome"/>
</dbReference>
<proteinExistence type="predicted"/>
<reference evidence="2" key="1">
    <citation type="journal article" date="2003" name="Appl. Microbiol. Biotechnol.">
        <title>The Corynebacterium glutamicum genome: features and impacts on biotechnological processes.</title>
        <authorList>
            <person name="Ikeda M."/>
            <person name="Nakagawa S."/>
        </authorList>
    </citation>
    <scope>NUCLEOTIDE SEQUENCE [LARGE SCALE GENOMIC DNA]</scope>
    <source>
        <strain evidence="2">ATCC 13032 / DSM 20300 / BCRC 11384 / JCM 1318 / LMG 3730 / NCIMB 10025</strain>
    </source>
</reference>
<dbReference type="EMBL" id="BA000036">
    <property type="protein sequence ID" value="BAB99456.1"/>
    <property type="molecule type" value="Genomic_DNA"/>
</dbReference>
<protein>
    <submittedName>
        <fullName evidence="1">Uncharacterized protein</fullName>
    </submittedName>
</protein>
<organism evidence="1 2">
    <name type="scientific">Corynebacterium glutamicum (strain ATCC 13032 / DSM 20300 / JCM 1318 / BCRC 11384 / CCUG 27702 / LMG 3730 / NBRC 12168 / NCIMB 10025 / NRRL B-2784 / 534)</name>
    <dbReference type="NCBI Taxonomy" id="196627"/>
    <lineage>
        <taxon>Bacteria</taxon>
        <taxon>Bacillati</taxon>
        <taxon>Actinomycetota</taxon>
        <taxon>Actinomycetes</taxon>
        <taxon>Mycobacteriales</taxon>
        <taxon>Corynebacteriaceae</taxon>
        <taxon>Corynebacterium</taxon>
    </lineage>
</organism>
<evidence type="ECO:0000313" key="2">
    <source>
        <dbReference type="Proteomes" id="UP000000582"/>
    </source>
</evidence>
<dbReference type="HOGENOM" id="CLU_3060597_0_0_11"/>
<keyword evidence="2" id="KW-1185">Reference proteome</keyword>
<name>Q8NNW7_CORGL</name>
<gene>
    <name evidence="1" type="ordered locus">Cgl2063</name>
</gene>